<sequence length="321" mass="34417">MARIYADNVVFLMRPGETARRRVERAPDTRTPPSNETVATCRHTAAATSANATLGYSHTVAPRSAVNVEVQPQAERRARRAPLRWVLLLAAACVLPAAVLTWRAVVHQASLQHYATTTGEQRKLPLPGGGIVLLDTDTAVSAPAGQQREWALERGRVQFDLASAATQPFAVHAGDGVVTAAGGRFQVSQLAHDIHVVVLAGTVSVNLPGSNEQLTLRSGQQVDYGYDRLGSVQPADLAGARGWPRGELVFHRRSLAELVAAMNRYSDTRLTIGDAALRNLPVSGVFDAGDPVGLAQALQRSRLLRAVKVSPYEIVLQPAAR</sequence>
<dbReference type="EMBL" id="JADIKL010000002">
    <property type="protein sequence ID" value="MFK2930132.1"/>
    <property type="molecule type" value="Genomic_DNA"/>
</dbReference>
<evidence type="ECO:0000313" key="4">
    <source>
        <dbReference type="Proteomes" id="UP001620397"/>
    </source>
</evidence>
<dbReference type="Gene3D" id="2.60.120.1440">
    <property type="match status" value="1"/>
</dbReference>
<protein>
    <submittedName>
        <fullName evidence="3">FecR domain-containing protein</fullName>
    </submittedName>
</protein>
<dbReference type="PIRSF" id="PIRSF018266">
    <property type="entry name" value="FecR"/>
    <property type="match status" value="1"/>
</dbReference>
<feature type="transmembrane region" description="Helical" evidence="1">
    <location>
        <begin position="85"/>
        <end position="105"/>
    </location>
</feature>
<gene>
    <name evidence="3" type="ORF">ISP14_04930</name>
</gene>
<evidence type="ECO:0000259" key="2">
    <source>
        <dbReference type="Pfam" id="PF04773"/>
    </source>
</evidence>
<proteinExistence type="predicted"/>
<accession>A0ABW8KG51</accession>
<reference evidence="3 4" key="1">
    <citation type="submission" date="2020-10" db="EMBL/GenBank/DDBJ databases">
        <title>Phylogeny of dyella-like bacteria.</title>
        <authorList>
            <person name="Fu J."/>
        </authorList>
    </citation>
    <scope>NUCLEOTIDE SEQUENCE [LARGE SCALE GENOMIC DNA]</scope>
    <source>
        <strain evidence="3 4">DKC-1</strain>
    </source>
</reference>
<dbReference type="Pfam" id="PF04773">
    <property type="entry name" value="FecR"/>
    <property type="match status" value="1"/>
</dbReference>
<keyword evidence="1" id="KW-0472">Membrane</keyword>
<evidence type="ECO:0000256" key="1">
    <source>
        <dbReference type="SAM" id="Phobius"/>
    </source>
</evidence>
<keyword evidence="1" id="KW-1133">Transmembrane helix</keyword>
<dbReference type="InterPro" id="IPR012373">
    <property type="entry name" value="Ferrdict_sens_TM"/>
</dbReference>
<dbReference type="InterPro" id="IPR006860">
    <property type="entry name" value="FecR"/>
</dbReference>
<dbReference type="PANTHER" id="PTHR30273:SF2">
    <property type="entry name" value="PROTEIN FECR"/>
    <property type="match status" value="1"/>
</dbReference>
<organism evidence="3 4">
    <name type="scientific">Dyella agri</name>
    <dbReference type="NCBI Taxonomy" id="1926869"/>
    <lineage>
        <taxon>Bacteria</taxon>
        <taxon>Pseudomonadati</taxon>
        <taxon>Pseudomonadota</taxon>
        <taxon>Gammaproteobacteria</taxon>
        <taxon>Lysobacterales</taxon>
        <taxon>Rhodanobacteraceae</taxon>
        <taxon>Dyella</taxon>
    </lineage>
</organism>
<keyword evidence="4" id="KW-1185">Reference proteome</keyword>
<dbReference type="Proteomes" id="UP001620397">
    <property type="component" value="Unassembled WGS sequence"/>
</dbReference>
<comment type="caution">
    <text evidence="3">The sequence shown here is derived from an EMBL/GenBank/DDBJ whole genome shotgun (WGS) entry which is preliminary data.</text>
</comment>
<dbReference type="PANTHER" id="PTHR30273">
    <property type="entry name" value="PERIPLASMIC SIGNAL SENSOR AND SIGMA FACTOR ACTIVATOR FECR-RELATED"/>
    <property type="match status" value="1"/>
</dbReference>
<name>A0ABW8KG51_9GAMM</name>
<keyword evidence="1" id="KW-0812">Transmembrane</keyword>
<feature type="domain" description="FecR protein" evidence="2">
    <location>
        <begin position="114"/>
        <end position="203"/>
    </location>
</feature>
<evidence type="ECO:0000313" key="3">
    <source>
        <dbReference type="EMBL" id="MFK2930132.1"/>
    </source>
</evidence>
<dbReference type="RefSeq" id="WP_404536769.1">
    <property type="nucleotide sequence ID" value="NZ_JADIKL010000002.1"/>
</dbReference>